<feature type="transmembrane region" description="Helical" evidence="7">
    <location>
        <begin position="351"/>
        <end position="372"/>
    </location>
</feature>
<gene>
    <name evidence="9" type="ORF">TM35_000211450</name>
</gene>
<evidence type="ECO:0000256" key="6">
    <source>
        <dbReference type="SAM" id="MobiDB-lite"/>
    </source>
</evidence>
<dbReference type="RefSeq" id="XP_028881605.1">
    <property type="nucleotide sequence ID" value="XM_029026995.1"/>
</dbReference>
<keyword evidence="5 7" id="KW-0472">Membrane</keyword>
<dbReference type="Proteomes" id="UP000192257">
    <property type="component" value="Unassembled WGS sequence"/>
</dbReference>
<dbReference type="GeneID" id="39986775"/>
<evidence type="ECO:0000313" key="10">
    <source>
        <dbReference type="Proteomes" id="UP000192257"/>
    </source>
</evidence>
<feature type="transmembrane region" description="Helical" evidence="7">
    <location>
        <begin position="705"/>
        <end position="722"/>
    </location>
</feature>
<feature type="transmembrane region" description="Helical" evidence="7">
    <location>
        <begin position="272"/>
        <end position="292"/>
    </location>
</feature>
<proteinExistence type="predicted"/>
<name>A0A1X0NTN6_9TRYP</name>
<evidence type="ECO:0000256" key="3">
    <source>
        <dbReference type="ARBA" id="ARBA00022692"/>
    </source>
</evidence>
<dbReference type="PANTHER" id="PTHR30509">
    <property type="entry name" value="P-HYDROXYBENZOIC ACID EFFLUX PUMP SUBUNIT-RELATED"/>
    <property type="match status" value="1"/>
</dbReference>
<keyword evidence="3 7" id="KW-0812">Transmembrane</keyword>
<dbReference type="Pfam" id="PF13515">
    <property type="entry name" value="FUSC_2"/>
    <property type="match status" value="1"/>
</dbReference>
<dbReference type="OrthoDB" id="277646at2759"/>
<feature type="transmembrane region" description="Helical" evidence="7">
    <location>
        <begin position="761"/>
        <end position="779"/>
    </location>
</feature>
<feature type="region of interest" description="Disordered" evidence="6">
    <location>
        <begin position="1059"/>
        <end position="1100"/>
    </location>
</feature>
<feature type="compositionally biased region" description="Low complexity" evidence="6">
    <location>
        <begin position="1059"/>
        <end position="1083"/>
    </location>
</feature>
<feature type="transmembrane region" description="Helical" evidence="7">
    <location>
        <begin position="682"/>
        <end position="699"/>
    </location>
</feature>
<feature type="compositionally biased region" description="Low complexity" evidence="6">
    <location>
        <begin position="140"/>
        <end position="154"/>
    </location>
</feature>
<feature type="domain" description="Integral membrane bound transporter" evidence="8">
    <location>
        <begin position="664"/>
        <end position="771"/>
    </location>
</feature>
<feature type="transmembrane region" description="Helical" evidence="7">
    <location>
        <begin position="217"/>
        <end position="242"/>
    </location>
</feature>
<feature type="transmembrane region" description="Helical" evidence="7">
    <location>
        <begin position="734"/>
        <end position="755"/>
    </location>
</feature>
<evidence type="ECO:0000256" key="2">
    <source>
        <dbReference type="ARBA" id="ARBA00022475"/>
    </source>
</evidence>
<evidence type="ECO:0000259" key="8">
    <source>
        <dbReference type="Pfam" id="PF13515"/>
    </source>
</evidence>
<feature type="region of interest" description="Disordered" evidence="6">
    <location>
        <begin position="1127"/>
        <end position="1156"/>
    </location>
</feature>
<dbReference type="AlphaFoldDB" id="A0A1X0NTN6"/>
<protein>
    <recommendedName>
        <fullName evidence="8">Integral membrane bound transporter domain-containing protein</fullName>
    </recommendedName>
</protein>
<feature type="transmembrane region" description="Helical" evidence="7">
    <location>
        <begin position="249"/>
        <end position="266"/>
    </location>
</feature>
<feature type="transmembrane region" description="Helical" evidence="7">
    <location>
        <begin position="630"/>
        <end position="651"/>
    </location>
</feature>
<feature type="transmembrane region" description="Helical" evidence="7">
    <location>
        <begin position="299"/>
        <end position="319"/>
    </location>
</feature>
<comment type="subcellular location">
    <subcellularLocation>
        <location evidence="1">Cell membrane</location>
        <topology evidence="1">Multi-pass membrane protein</topology>
    </subcellularLocation>
</comment>
<keyword evidence="4 7" id="KW-1133">Transmembrane helix</keyword>
<dbReference type="PANTHER" id="PTHR30509:SF38">
    <property type="entry name" value="FUSARIC ACID RESISTANCE PROTEIN-LIKE"/>
    <property type="match status" value="1"/>
</dbReference>
<evidence type="ECO:0000256" key="5">
    <source>
        <dbReference type="ARBA" id="ARBA00023136"/>
    </source>
</evidence>
<dbReference type="VEuPathDB" id="TriTrypDB:TM35_000211450"/>
<dbReference type="EMBL" id="NBCO01000021">
    <property type="protein sequence ID" value="ORC87539.1"/>
    <property type="molecule type" value="Genomic_DNA"/>
</dbReference>
<accession>A0A1X0NTN6</accession>
<keyword evidence="10" id="KW-1185">Reference proteome</keyword>
<feature type="region of interest" description="Disordered" evidence="6">
    <location>
        <begin position="48"/>
        <end position="89"/>
    </location>
</feature>
<dbReference type="GO" id="GO:0005886">
    <property type="term" value="C:plasma membrane"/>
    <property type="evidence" value="ECO:0007669"/>
    <property type="project" value="UniProtKB-SubCell"/>
</dbReference>
<evidence type="ECO:0000256" key="1">
    <source>
        <dbReference type="ARBA" id="ARBA00004651"/>
    </source>
</evidence>
<dbReference type="InterPro" id="IPR049453">
    <property type="entry name" value="Memb_transporter_dom"/>
</dbReference>
<organism evidence="9 10">
    <name type="scientific">Trypanosoma theileri</name>
    <dbReference type="NCBI Taxonomy" id="67003"/>
    <lineage>
        <taxon>Eukaryota</taxon>
        <taxon>Discoba</taxon>
        <taxon>Euglenozoa</taxon>
        <taxon>Kinetoplastea</taxon>
        <taxon>Metakinetoplastina</taxon>
        <taxon>Trypanosomatida</taxon>
        <taxon>Trypanosomatidae</taxon>
        <taxon>Trypanosoma</taxon>
    </lineage>
</organism>
<evidence type="ECO:0000256" key="7">
    <source>
        <dbReference type="SAM" id="Phobius"/>
    </source>
</evidence>
<reference evidence="9 10" key="1">
    <citation type="submission" date="2017-03" db="EMBL/GenBank/DDBJ databases">
        <title>An alternative strategy for trypanosome survival in the mammalian bloodstream revealed through genome and transcriptome analysis of the ubiquitous bovine parasite Trypanosoma (Megatrypanum) theileri.</title>
        <authorList>
            <person name="Kelly S."/>
            <person name="Ivens A."/>
            <person name="Mott A."/>
            <person name="O'Neill E."/>
            <person name="Emms D."/>
            <person name="Macleod O."/>
            <person name="Voorheis P."/>
            <person name="Matthews J."/>
            <person name="Matthews K."/>
            <person name="Carrington M."/>
        </authorList>
    </citation>
    <scope>NUCLEOTIDE SEQUENCE [LARGE SCALE GENOMIC DNA]</scope>
    <source>
        <strain evidence="9">Edinburgh</strain>
    </source>
</reference>
<sequence>MQNNFSRESLSDQLISAQYRDRHPHGGHHHHHHRYPRLSRCCRRRLAPHHSSRSSNGLRLRPSAARSRDLSGRSQTTIPGRISSIGSSGRCNACGSGNDYTVWMDENGTLDDFGWIPYQRIYEIGNYEVIGESMPARIDNNNNNNNSSNSKSNSEITDSDDKNKKKQKKKQQIEKGKTILSGDDNGKFPPSLDIPWQLREAYGDTRCSYFDFLGTRYFWFLIQFSVRVTFVGMLIPAILIALKLHDPPYISVYTLSGVVLGVGTSVGQSASFLIQFLRAACLWLPLATFCIAVNLRRYLVVWLIVYLLFLFIIGCITANSTRRMGLMLFNIAVVAHLVGGNTNLISPSRLLIEWLVGALFAFAATLIPYPLLSTRSARSTNKRLFTNCATAFRGLLSCFWASSNIQRSMGMVRIRRVTSSIDTLLAKINQTEDFTVYEFIVFDSYEKREVRLQKTALVEQLCLNLRSMTRVIDIVQDNPSIIDGSSRCTEFGASLSRSMEIISRAVEELFHGLSNAQKWKDLYELDPLFHNCARTIKKLQEEFADASRVLFYERDSSQEMEEFIPLMTFFVFSVVNFWYALDEFHRHIRLEQSTSARSTLRLLWQGLWDPIWETLCFLRRLFTKPTKPDLRVVVESAKVSVAMLIAVLFFYYVRPQLLLLSGPSVIAIFSGTNPVEAVQASIMRLIGTLVGSIIGFFAASLSDTVVDHIVSLCSITAVLTFFRTGEKYGLLAMYANFVAVTSLSLVTVSTADSVIGRMQQNAFAIMIYCLITILVFPVSPGELLMKRRMKVLRSVSSIVGSIMTFYSKPTEKDIQKQNKSNNINSHPTDHCTIQVEEDGSNLNNHSHHHHHHLFFNNHSSNNSRGGSHDFGLLNSRPMAFVSAPEGDSRIPVLFTEVNKLKSILRSTVKIMPFAADERGIIPRVYPQKACEAINTALFRIFALVYTMACSWKLMFEKGYFTAEVRRILHYISPIASDIQYSLQRFVNILSFYVEHPNSSLGPELAKCLMELRALINEFAEREHHAILTVISEAVEVQKELNNLAREREGHDGNIINNININNDNNNNSNKNNNNNNNIVNSSNVDGREGVLSPEDQEASLRTEEWRLQNNSQLAENTTQIFTNTHLPHEQRARRRTSPFGDNLRECVGPQRDQKDERELQNIPSTIVPMRAVSEAGSEITLHDSDDGSNPNSSQESVHFAEGFTAPITVHDAEGLHTVTLSLEMMGKELKRALLAFEQMVQVKDY</sequence>
<keyword evidence="2" id="KW-1003">Cell membrane</keyword>
<evidence type="ECO:0000256" key="4">
    <source>
        <dbReference type="ARBA" id="ARBA00022989"/>
    </source>
</evidence>
<feature type="region of interest" description="Disordered" evidence="6">
    <location>
        <begin position="138"/>
        <end position="186"/>
    </location>
</feature>
<evidence type="ECO:0000313" key="9">
    <source>
        <dbReference type="EMBL" id="ORC87539.1"/>
    </source>
</evidence>
<feature type="compositionally biased region" description="Low complexity" evidence="6">
    <location>
        <begin position="80"/>
        <end position="89"/>
    </location>
</feature>
<comment type="caution">
    <text evidence="9">The sequence shown here is derived from an EMBL/GenBank/DDBJ whole genome shotgun (WGS) entry which is preliminary data.</text>
</comment>